<dbReference type="AlphaFoldDB" id="A0AAD8GHT1"/>
<evidence type="ECO:0000313" key="4">
    <source>
        <dbReference type="Proteomes" id="UP001230051"/>
    </source>
</evidence>
<evidence type="ECO:0000313" key="3">
    <source>
        <dbReference type="EMBL" id="KAK1174395.1"/>
    </source>
</evidence>
<accession>A0AAD8GHT1</accession>
<feature type="coiled-coil region" evidence="1">
    <location>
        <begin position="387"/>
        <end position="870"/>
    </location>
</feature>
<reference evidence="3" key="1">
    <citation type="submission" date="2022-02" db="EMBL/GenBank/DDBJ databases">
        <title>Atlantic sturgeon de novo genome assembly.</title>
        <authorList>
            <person name="Stock M."/>
            <person name="Klopp C."/>
            <person name="Guiguen Y."/>
            <person name="Cabau C."/>
            <person name="Parinello H."/>
            <person name="Santidrian Yebra-Pimentel E."/>
            <person name="Kuhl H."/>
            <person name="Dirks R.P."/>
            <person name="Guessner J."/>
            <person name="Wuertz S."/>
            <person name="Du K."/>
            <person name="Schartl M."/>
        </authorList>
    </citation>
    <scope>NUCLEOTIDE SEQUENCE</scope>
    <source>
        <strain evidence="3">STURGEONOMICS-FGT-2020</strain>
        <tissue evidence="3">Whole blood</tissue>
    </source>
</reference>
<dbReference type="InterPro" id="IPR031809">
    <property type="entry name" value="CCDC158"/>
</dbReference>
<feature type="coiled-coil region" evidence="1">
    <location>
        <begin position="159"/>
        <end position="186"/>
    </location>
</feature>
<feature type="compositionally biased region" description="Polar residues" evidence="2">
    <location>
        <begin position="34"/>
        <end position="59"/>
    </location>
</feature>
<dbReference type="Gene3D" id="1.10.287.1490">
    <property type="match status" value="1"/>
</dbReference>
<name>A0AAD8GHT1_ACIOX</name>
<gene>
    <name evidence="3" type="primary">Ccdc158</name>
    <name evidence="3" type="ORF">AOXY_G1884</name>
</gene>
<keyword evidence="1" id="KW-0175">Coiled coil</keyword>
<dbReference type="Pfam" id="PF15921">
    <property type="entry name" value="CCDC158"/>
    <property type="match status" value="2"/>
</dbReference>
<dbReference type="PANTHER" id="PTHR47615">
    <property type="entry name" value="COILED-COIL DOMAIN-CONTAINING PROTEIN 158"/>
    <property type="match status" value="1"/>
</dbReference>
<dbReference type="EMBL" id="JAGXEW010000002">
    <property type="protein sequence ID" value="KAK1174395.1"/>
    <property type="molecule type" value="Genomic_DNA"/>
</dbReference>
<evidence type="ECO:0000256" key="2">
    <source>
        <dbReference type="SAM" id="MobiDB-lite"/>
    </source>
</evidence>
<feature type="region of interest" description="Disordered" evidence="2">
    <location>
        <begin position="1110"/>
        <end position="1134"/>
    </location>
</feature>
<protein>
    <submittedName>
        <fullName evidence="3">Coiled-coil domain-containing protein 158-like isoform X1</fullName>
    </submittedName>
</protein>
<evidence type="ECO:0000256" key="1">
    <source>
        <dbReference type="SAM" id="Coils"/>
    </source>
</evidence>
<organism evidence="3 4">
    <name type="scientific">Acipenser oxyrinchus oxyrinchus</name>
    <dbReference type="NCBI Taxonomy" id="40147"/>
    <lineage>
        <taxon>Eukaryota</taxon>
        <taxon>Metazoa</taxon>
        <taxon>Chordata</taxon>
        <taxon>Craniata</taxon>
        <taxon>Vertebrata</taxon>
        <taxon>Euteleostomi</taxon>
        <taxon>Actinopterygii</taxon>
        <taxon>Chondrostei</taxon>
        <taxon>Acipenseriformes</taxon>
        <taxon>Acipenseridae</taxon>
        <taxon>Acipenser</taxon>
    </lineage>
</organism>
<dbReference type="PANTHER" id="PTHR47615:SF1">
    <property type="entry name" value="COILED-COIL DOMAIN-CONTAINING PROTEIN 158"/>
    <property type="match status" value="1"/>
</dbReference>
<proteinExistence type="predicted"/>
<feature type="region of interest" description="Disordered" evidence="2">
    <location>
        <begin position="30"/>
        <end position="62"/>
    </location>
</feature>
<dbReference type="Proteomes" id="UP001230051">
    <property type="component" value="Unassembled WGS sequence"/>
</dbReference>
<sequence>MMSSDYPRKNDTSIVTNSFSLSTGSGMQDGVSVLGSSVHETPTKSSATESIGSTSTSNKSLDELRQHLERQTRETQRLQEEVEQATRLTMERMGRSLGGTSHEQPVSLNCSVDNSLNAQDLLTSRHISVSNHERPYSKNSMAYRPEPAATGRSISFPGKEHLERALEEYSLQVKELQRKLSEAHELHEQQKFYFRQSSVELQTKLREVQMERDCQADISDTRKRESKAQGDLISKLQVTLEEATFRAEQQRQKSEMQEMVLQEVRASLLSYQERSGRKVYEHKDIGSLPSHNLGAAVGKVLRDIEAEVSCLKGELLPMEDQLDTLKLESQTKGDVIIKQHQERVEELILSHEQEVAALTDKLNKSHINAVSIQKQMTIVQDQAANQNVMYLRQLTELESTVSQLRSELREAKRMYEDKMEDLEKKLILAYSEVESAQCERDEYSRDSGDLDTQLHQLMTDLHKTREELNMEKEQNKRLWERESGNSITIDNLRRELDGRSMEAQRMETLIKSTKEECRVLIDRQLAAEQDKNEVLEKASSLKSQLNATKEQLQKITESHRVSQEKARQLETTLAQTEQALEENHKERRNLQLKLEKRSQEVQLKQTEIEHYQENLEKGLGSLQTMKVEAETLKLKLSEKEKMVELVQQQMDNVTKLAGQHSRNAELMHSEKTQLQNELSERRIDIQRLKAAVEKQEERVRELVTRDSEKEQHLKAFTLEKEKLTARLEVQGRQLARLTEQHEALKKSHHSKMKEMENATDRLKSQLTTANAELEKTKSTLKTLEGADGHAVKVAMGMQKQITAKRGQIDALQSRIHFLEETVENIAKEKRFMKSEINRLNLELTSVSAEKKKLTTEVEAIQSLEKHLKEKVIRLEGALSKACDRFAECQVGIQQQEQECMRLKLQHALDVKELQGPKYRTSQHPSAYTANLPSSQLTSGYLSAPKTTALQEDPAHDVKKLLKELKSLIQEDRNASAPAKNSTDVETPASPWGNKDAIDPLTLHTVDLEDELSINTLGPEGYEPSFISVAPRFTSSPRKHSLEPRSPVHSLLTAPLSSRPQQPGPSGGAPMEEVSIGHQQVEMTGQACVKLQGRLDSLQNLVSDLQIKNQEMSSMIQSQEKRIKKVKDREKLSTN</sequence>
<feature type="region of interest" description="Disordered" evidence="2">
    <location>
        <begin position="1034"/>
        <end position="1071"/>
    </location>
</feature>
<feature type="region of interest" description="Disordered" evidence="2">
    <location>
        <begin position="971"/>
        <end position="994"/>
    </location>
</feature>
<comment type="caution">
    <text evidence="3">The sequence shown here is derived from an EMBL/GenBank/DDBJ whole genome shotgun (WGS) entry which is preliminary data.</text>
</comment>
<keyword evidence="4" id="KW-1185">Reference proteome</keyword>